<sequence length="37" mass="4972">MKRWFNHWYKRFLVRRRKSRHQDEWREWAKRNGCPLL</sequence>
<accession>A0A0M9JJA6</accession>
<proteinExistence type="predicted"/>
<dbReference type="GeneID" id="26647646"/>
<gene>
    <name evidence="1" type="ORF">SLUR09_00026</name>
</gene>
<keyword evidence="2" id="KW-1185">Reference proteome</keyword>
<reference evidence="1 2" key="1">
    <citation type="submission" date="2015-10" db="EMBL/GenBank/DDBJ databases">
        <authorList>
            <person name="Millard A."/>
        </authorList>
    </citation>
    <scope>NUCLEOTIDE SEQUENCE [LARGE SCALE GENOMIC DNA]</scope>
</reference>
<evidence type="ECO:0000313" key="1">
    <source>
        <dbReference type="EMBL" id="CUR48912.1"/>
    </source>
</evidence>
<organism evidence="1 2">
    <name type="scientific">Escherichia phage slur09</name>
    <dbReference type="NCBI Taxonomy" id="1728958"/>
    <lineage>
        <taxon>Viruses</taxon>
        <taxon>Duplodnaviria</taxon>
        <taxon>Heunggongvirae</taxon>
        <taxon>Uroviricota</taxon>
        <taxon>Caudoviricetes</taxon>
        <taxon>Demerecviridae</taxon>
        <taxon>Markadamsvirinae</taxon>
        <taxon>Tequintavirus</taxon>
        <taxon>Tequintavirus slur09</taxon>
    </lineage>
</organism>
<protein>
    <submittedName>
        <fullName evidence="1">Uncharacterized protein</fullName>
    </submittedName>
</protein>
<evidence type="ECO:0000313" key="2">
    <source>
        <dbReference type="Proteomes" id="UP000202151"/>
    </source>
</evidence>
<dbReference type="Proteomes" id="UP000202151">
    <property type="component" value="Segment"/>
</dbReference>
<dbReference type="EMBL" id="LN887948">
    <property type="protein sequence ID" value="CUR48912.1"/>
    <property type="molecule type" value="Genomic_DNA"/>
</dbReference>
<dbReference type="KEGG" id="vg:26647646"/>
<dbReference type="RefSeq" id="YP_009202072.1">
    <property type="nucleotide sequence ID" value="NC_028840.1"/>
</dbReference>
<name>A0A0M9JJA6_9CAUD</name>